<evidence type="ECO:0000259" key="7">
    <source>
        <dbReference type="PROSITE" id="PS01124"/>
    </source>
</evidence>
<dbReference type="GO" id="GO:0003700">
    <property type="term" value="F:DNA-binding transcription factor activity"/>
    <property type="evidence" value="ECO:0007669"/>
    <property type="project" value="InterPro"/>
</dbReference>
<keyword evidence="3" id="KW-0805">Transcription regulation</keyword>
<keyword evidence="2" id="KW-0808">Transferase</keyword>
<dbReference type="STRING" id="1178515.SY83_09725"/>
<keyword evidence="2" id="KW-0489">Methyltransferase</keyword>
<dbReference type="GO" id="GO:0032259">
    <property type="term" value="P:methylation"/>
    <property type="evidence" value="ECO:0007669"/>
    <property type="project" value="UniProtKB-KW"/>
</dbReference>
<dbReference type="Pfam" id="PF12833">
    <property type="entry name" value="HTH_18"/>
    <property type="match status" value="1"/>
</dbReference>
<dbReference type="Pfam" id="PF02805">
    <property type="entry name" value="Ada_Zn_binding"/>
    <property type="match status" value="1"/>
</dbReference>
<dbReference type="RefSeq" id="WP_068606066.1">
    <property type="nucleotide sequence ID" value="NZ_CP011388.1"/>
</dbReference>
<evidence type="ECO:0000256" key="4">
    <source>
        <dbReference type="ARBA" id="ARBA00023125"/>
    </source>
</evidence>
<dbReference type="Gene3D" id="3.40.10.10">
    <property type="entry name" value="DNA Methylphosphotriester Repair Domain"/>
    <property type="match status" value="1"/>
</dbReference>
<dbReference type="InterPro" id="IPR018060">
    <property type="entry name" value="HTH_AraC"/>
</dbReference>
<evidence type="ECO:0000256" key="3">
    <source>
        <dbReference type="ARBA" id="ARBA00023015"/>
    </source>
</evidence>
<dbReference type="SMART" id="SM00342">
    <property type="entry name" value="HTH_ARAC"/>
    <property type="match status" value="1"/>
</dbReference>
<dbReference type="InterPro" id="IPR004026">
    <property type="entry name" value="Ada_DNA_repair_Zn-bd"/>
</dbReference>
<gene>
    <name evidence="8" type="ORF">SY83_09725</name>
</gene>
<organism evidence="8 9">
    <name type="scientific">Paenibacillus swuensis</name>
    <dbReference type="NCBI Taxonomy" id="1178515"/>
    <lineage>
        <taxon>Bacteria</taxon>
        <taxon>Bacillati</taxon>
        <taxon>Bacillota</taxon>
        <taxon>Bacilli</taxon>
        <taxon>Bacillales</taxon>
        <taxon>Paenibacillaceae</taxon>
        <taxon>Paenibacillus</taxon>
    </lineage>
</organism>
<dbReference type="GO" id="GO:0008168">
    <property type="term" value="F:methyltransferase activity"/>
    <property type="evidence" value="ECO:0007669"/>
    <property type="project" value="UniProtKB-KW"/>
</dbReference>
<dbReference type="SUPFAM" id="SSF57884">
    <property type="entry name" value="Ada DNA repair protein, N-terminal domain (N-Ada 10)"/>
    <property type="match status" value="1"/>
</dbReference>
<dbReference type="Proteomes" id="UP000076927">
    <property type="component" value="Chromosome"/>
</dbReference>
<evidence type="ECO:0000256" key="2">
    <source>
        <dbReference type="ARBA" id="ARBA00022603"/>
    </source>
</evidence>
<evidence type="ECO:0000256" key="5">
    <source>
        <dbReference type="ARBA" id="ARBA00023159"/>
    </source>
</evidence>
<comment type="cofactor">
    <cofactor evidence="1">
        <name>Zn(2+)</name>
        <dbReference type="ChEBI" id="CHEBI:29105"/>
    </cofactor>
</comment>
<dbReference type="PIRSF" id="PIRSF000408">
    <property type="entry name" value="Alkyltransferas_AdaA"/>
    <property type="match status" value="1"/>
</dbReference>
<dbReference type="GO" id="GO:0043565">
    <property type="term" value="F:sequence-specific DNA binding"/>
    <property type="evidence" value="ECO:0007669"/>
    <property type="project" value="InterPro"/>
</dbReference>
<dbReference type="PATRIC" id="fig|1178515.4.peg.1946"/>
<dbReference type="GO" id="GO:0008270">
    <property type="term" value="F:zinc ion binding"/>
    <property type="evidence" value="ECO:0007669"/>
    <property type="project" value="InterPro"/>
</dbReference>
<name>A0A172THM0_9BACL</name>
<dbReference type="InterPro" id="IPR050204">
    <property type="entry name" value="AraC_XylS_family_regulators"/>
</dbReference>
<dbReference type="AlphaFoldDB" id="A0A172THM0"/>
<feature type="domain" description="HTH araC/xylS-type" evidence="7">
    <location>
        <begin position="85"/>
        <end position="183"/>
    </location>
</feature>
<dbReference type="EMBL" id="CP011388">
    <property type="protein sequence ID" value="ANE46510.1"/>
    <property type="molecule type" value="Genomic_DNA"/>
</dbReference>
<dbReference type="SUPFAM" id="SSF46689">
    <property type="entry name" value="Homeodomain-like"/>
    <property type="match status" value="2"/>
</dbReference>
<evidence type="ECO:0000256" key="6">
    <source>
        <dbReference type="ARBA" id="ARBA00023163"/>
    </source>
</evidence>
<keyword evidence="5" id="KW-0010">Activator</keyword>
<accession>A0A172THM0</accession>
<dbReference type="GO" id="GO:0006281">
    <property type="term" value="P:DNA repair"/>
    <property type="evidence" value="ECO:0007669"/>
    <property type="project" value="InterPro"/>
</dbReference>
<protein>
    <submittedName>
        <fullName evidence="8">AraC family transcriptional regulator</fullName>
    </submittedName>
</protein>
<dbReference type="InterPro" id="IPR035451">
    <property type="entry name" value="Ada-like_dom_sf"/>
</dbReference>
<dbReference type="PROSITE" id="PS01124">
    <property type="entry name" value="HTH_ARAC_FAMILY_2"/>
    <property type="match status" value="1"/>
</dbReference>
<evidence type="ECO:0000313" key="8">
    <source>
        <dbReference type="EMBL" id="ANE46510.1"/>
    </source>
</evidence>
<dbReference type="Gene3D" id="1.10.10.60">
    <property type="entry name" value="Homeodomain-like"/>
    <property type="match status" value="1"/>
</dbReference>
<evidence type="ECO:0000256" key="1">
    <source>
        <dbReference type="ARBA" id="ARBA00001947"/>
    </source>
</evidence>
<reference evidence="8 9" key="1">
    <citation type="submission" date="2015-01" db="EMBL/GenBank/DDBJ databases">
        <title>Paenibacillus swuensis/DY6/whole genome sequencing.</title>
        <authorList>
            <person name="Kim M.K."/>
            <person name="Srinivasan S."/>
            <person name="Lee J.-J."/>
        </authorList>
    </citation>
    <scope>NUCLEOTIDE SEQUENCE [LARGE SCALE GENOMIC DNA]</scope>
    <source>
        <strain evidence="8 9">DY6</strain>
    </source>
</reference>
<dbReference type="InterPro" id="IPR016220">
    <property type="entry name" value="Me-P-triester_DNA_alkyl-Trfase"/>
</dbReference>
<dbReference type="KEGG" id="pswu:SY83_09725"/>
<dbReference type="PANTHER" id="PTHR46796:SF2">
    <property type="entry name" value="TRANSCRIPTIONAL REGULATORY PROTEIN"/>
    <property type="match status" value="1"/>
</dbReference>
<proteinExistence type="predicted"/>
<dbReference type="InterPro" id="IPR009057">
    <property type="entry name" value="Homeodomain-like_sf"/>
</dbReference>
<evidence type="ECO:0000313" key="9">
    <source>
        <dbReference type="Proteomes" id="UP000076927"/>
    </source>
</evidence>
<keyword evidence="6" id="KW-0804">Transcription</keyword>
<keyword evidence="4" id="KW-0238">DNA-binding</keyword>
<keyword evidence="9" id="KW-1185">Reference proteome</keyword>
<dbReference type="PANTHER" id="PTHR46796">
    <property type="entry name" value="HTH-TYPE TRANSCRIPTIONAL ACTIVATOR RHAS-RELATED"/>
    <property type="match status" value="1"/>
</dbReference>
<dbReference type="OrthoDB" id="9802228at2"/>
<sequence length="192" mass="21572">MERQLFEHIYETIAKKETTYDGVYYTCVRTTRIFCRPSCRARTPYAKNVTFVTSAEDAVEAGYRPCKRCVPEAPGAQGPEERLAERVDVLIRQQLGQPVTLKSLADQLAVSPFHLQRLYTRVKGYSPAEQLKSERLAEAKRRLRKGDEAIAAIGAAVGFRSPSHFAAWLRRETGLTPTELQQLTAPEGGEEL</sequence>